<protein>
    <submittedName>
        <fullName evidence="8">Zincin</fullName>
    </submittedName>
</protein>
<dbReference type="InParanoid" id="A0A3N4M194"/>
<dbReference type="EMBL" id="ML121531">
    <property type="protein sequence ID" value="RPB27629.1"/>
    <property type="molecule type" value="Genomic_DNA"/>
</dbReference>
<keyword evidence="4" id="KW-0482">Metalloprotease</keyword>
<dbReference type="Pfam" id="PF01400">
    <property type="entry name" value="Astacin"/>
    <property type="match status" value="1"/>
</dbReference>
<evidence type="ECO:0000256" key="4">
    <source>
        <dbReference type="PROSITE-ProRule" id="PRU01211"/>
    </source>
</evidence>
<feature type="active site" evidence="4">
    <location>
        <position position="230"/>
    </location>
</feature>
<dbReference type="NCBIfam" id="TIGR02232">
    <property type="entry name" value="myxo_disulf_rpt"/>
    <property type="match status" value="1"/>
</dbReference>
<proteinExistence type="predicted"/>
<feature type="binding site" evidence="4">
    <location>
        <position position="233"/>
    </location>
    <ligand>
        <name>Zn(2+)</name>
        <dbReference type="ChEBI" id="CHEBI:29105"/>
        <note>catalytic</note>
    </ligand>
</feature>
<feature type="domain" description="Peptidase M12A" evidence="7">
    <location>
        <begin position="125"/>
        <end position="356"/>
    </location>
</feature>
<dbReference type="PROSITE" id="PS51864">
    <property type="entry name" value="ASTACIN"/>
    <property type="match status" value="1"/>
</dbReference>
<evidence type="ECO:0000313" key="9">
    <source>
        <dbReference type="Proteomes" id="UP000267821"/>
    </source>
</evidence>
<comment type="caution">
    <text evidence="4">Lacks conserved residue(s) required for the propagation of feature annotation.</text>
</comment>
<dbReference type="AlphaFoldDB" id="A0A3N4M194"/>
<name>A0A3N4M194_9PEZI</name>
<keyword evidence="9" id="KW-1185">Reference proteome</keyword>
<dbReference type="SUPFAM" id="SSF55486">
    <property type="entry name" value="Metalloproteases ('zincins'), catalytic domain"/>
    <property type="match status" value="1"/>
</dbReference>
<keyword evidence="1 6" id="KW-0732">Signal</keyword>
<feature type="binding site" evidence="4">
    <location>
        <position position="229"/>
    </location>
    <ligand>
        <name>Zn(2+)</name>
        <dbReference type="ChEBI" id="CHEBI:29105"/>
        <note>catalytic</note>
    </ligand>
</feature>
<dbReference type="InterPro" id="IPR006026">
    <property type="entry name" value="Peptidase_Metallo"/>
</dbReference>
<accession>A0A3N4M194</accession>
<dbReference type="GO" id="GO:0006508">
    <property type="term" value="P:proteolysis"/>
    <property type="evidence" value="ECO:0007669"/>
    <property type="project" value="UniProtKB-KW"/>
</dbReference>
<dbReference type="Gene3D" id="3.40.390.10">
    <property type="entry name" value="Collagenase (Catalytic Domain)"/>
    <property type="match status" value="1"/>
</dbReference>
<evidence type="ECO:0000256" key="3">
    <source>
        <dbReference type="ARBA" id="ARBA00023157"/>
    </source>
</evidence>
<dbReference type="Proteomes" id="UP000267821">
    <property type="component" value="Unassembled WGS sequence"/>
</dbReference>
<dbReference type="InterPro" id="IPR001506">
    <property type="entry name" value="Peptidase_M12A"/>
</dbReference>
<evidence type="ECO:0000256" key="2">
    <source>
        <dbReference type="ARBA" id="ARBA00022737"/>
    </source>
</evidence>
<comment type="cofactor">
    <cofactor evidence="4">
        <name>Zn(2+)</name>
        <dbReference type="ChEBI" id="CHEBI:29105"/>
    </cofactor>
    <text evidence="4">Binds 1 zinc ion per subunit.</text>
</comment>
<evidence type="ECO:0000259" key="7">
    <source>
        <dbReference type="PROSITE" id="PS51864"/>
    </source>
</evidence>
<dbReference type="InterPro" id="IPR024079">
    <property type="entry name" value="MetalloPept_cat_dom_sf"/>
</dbReference>
<evidence type="ECO:0000256" key="5">
    <source>
        <dbReference type="SAM" id="MobiDB-lite"/>
    </source>
</evidence>
<keyword evidence="4" id="KW-0862">Zinc</keyword>
<gene>
    <name evidence="8" type="ORF">L211DRAFT_834487</name>
</gene>
<dbReference type="PANTHER" id="PTHR10127">
    <property type="entry name" value="DISCOIDIN, CUB, EGF, LAMININ , AND ZINC METALLOPROTEASE DOMAIN CONTAINING"/>
    <property type="match status" value="1"/>
</dbReference>
<keyword evidence="4" id="KW-0645">Protease</keyword>
<feature type="chain" id="PRO_5018073396" evidence="6">
    <location>
        <begin position="22"/>
        <end position="498"/>
    </location>
</feature>
<keyword evidence="4" id="KW-0479">Metal-binding</keyword>
<reference evidence="8 9" key="1">
    <citation type="journal article" date="2018" name="Nat. Ecol. Evol.">
        <title>Pezizomycetes genomes reveal the molecular basis of ectomycorrhizal truffle lifestyle.</title>
        <authorList>
            <person name="Murat C."/>
            <person name="Payen T."/>
            <person name="Noel B."/>
            <person name="Kuo A."/>
            <person name="Morin E."/>
            <person name="Chen J."/>
            <person name="Kohler A."/>
            <person name="Krizsan K."/>
            <person name="Balestrini R."/>
            <person name="Da Silva C."/>
            <person name="Montanini B."/>
            <person name="Hainaut M."/>
            <person name="Levati E."/>
            <person name="Barry K.W."/>
            <person name="Belfiori B."/>
            <person name="Cichocki N."/>
            <person name="Clum A."/>
            <person name="Dockter R.B."/>
            <person name="Fauchery L."/>
            <person name="Guy J."/>
            <person name="Iotti M."/>
            <person name="Le Tacon F."/>
            <person name="Lindquist E.A."/>
            <person name="Lipzen A."/>
            <person name="Malagnac F."/>
            <person name="Mello A."/>
            <person name="Molinier V."/>
            <person name="Miyauchi S."/>
            <person name="Poulain J."/>
            <person name="Riccioni C."/>
            <person name="Rubini A."/>
            <person name="Sitrit Y."/>
            <person name="Splivallo R."/>
            <person name="Traeger S."/>
            <person name="Wang M."/>
            <person name="Zifcakova L."/>
            <person name="Wipf D."/>
            <person name="Zambonelli A."/>
            <person name="Paolocci F."/>
            <person name="Nowrousian M."/>
            <person name="Ottonello S."/>
            <person name="Baldrian P."/>
            <person name="Spatafora J.W."/>
            <person name="Henrissat B."/>
            <person name="Nagy L.G."/>
            <person name="Aury J.M."/>
            <person name="Wincker P."/>
            <person name="Grigoriev I.V."/>
            <person name="Bonfante P."/>
            <person name="Martin F.M."/>
        </authorList>
    </citation>
    <scope>NUCLEOTIDE SEQUENCE [LARGE SCALE GENOMIC DNA]</scope>
    <source>
        <strain evidence="8 9">ATCC MYA-4762</strain>
    </source>
</reference>
<dbReference type="OrthoDB" id="291007at2759"/>
<evidence type="ECO:0000256" key="6">
    <source>
        <dbReference type="SAM" id="SignalP"/>
    </source>
</evidence>
<dbReference type="STRING" id="1051890.A0A3N4M194"/>
<dbReference type="InterPro" id="IPR011936">
    <property type="entry name" value="Myxo_disulph_rpt"/>
</dbReference>
<dbReference type="PANTHER" id="PTHR10127:SF850">
    <property type="entry name" value="METALLOENDOPEPTIDASE"/>
    <property type="match status" value="1"/>
</dbReference>
<dbReference type="GO" id="GO:0008270">
    <property type="term" value="F:zinc ion binding"/>
    <property type="evidence" value="ECO:0007669"/>
    <property type="project" value="UniProtKB-UniRule"/>
</dbReference>
<dbReference type="SMART" id="SM00235">
    <property type="entry name" value="ZnMc"/>
    <property type="match status" value="1"/>
</dbReference>
<evidence type="ECO:0000256" key="1">
    <source>
        <dbReference type="ARBA" id="ARBA00022729"/>
    </source>
</evidence>
<keyword evidence="4" id="KW-0378">Hydrolase</keyword>
<keyword evidence="3" id="KW-1015">Disulfide bond</keyword>
<feature type="region of interest" description="Disordered" evidence="5">
    <location>
        <begin position="87"/>
        <end position="117"/>
    </location>
</feature>
<dbReference type="GO" id="GO:0004222">
    <property type="term" value="F:metalloendopeptidase activity"/>
    <property type="evidence" value="ECO:0007669"/>
    <property type="project" value="UniProtKB-UniRule"/>
</dbReference>
<organism evidence="8 9">
    <name type="scientific">Terfezia boudieri ATCC MYA-4762</name>
    <dbReference type="NCBI Taxonomy" id="1051890"/>
    <lineage>
        <taxon>Eukaryota</taxon>
        <taxon>Fungi</taxon>
        <taxon>Dikarya</taxon>
        <taxon>Ascomycota</taxon>
        <taxon>Pezizomycotina</taxon>
        <taxon>Pezizomycetes</taxon>
        <taxon>Pezizales</taxon>
        <taxon>Pezizaceae</taxon>
        <taxon>Terfezia</taxon>
    </lineage>
</organism>
<feature type="binding site" evidence="4">
    <location>
        <position position="239"/>
    </location>
    <ligand>
        <name>Zn(2+)</name>
        <dbReference type="ChEBI" id="CHEBI:29105"/>
        <note>catalytic</note>
    </ligand>
</feature>
<keyword evidence="2" id="KW-0677">Repeat</keyword>
<evidence type="ECO:0000313" key="8">
    <source>
        <dbReference type="EMBL" id="RPB27629.1"/>
    </source>
</evidence>
<feature type="compositionally biased region" description="Basic residues" evidence="5">
    <location>
        <begin position="87"/>
        <end position="113"/>
    </location>
</feature>
<feature type="signal peptide" evidence="6">
    <location>
        <begin position="1"/>
        <end position="21"/>
    </location>
</feature>
<sequence length="498" mass="55094">MLLSSTFMKILFLALPLVVSAINADKDEIPANQKFKVLHVQLKDAGDVRSKTNGQVKTERVVYYVSSDGHAIAGDVNLGKEDELLKYRKKKSGKQGRKGKKGGKRKKGKGHHHTRDEEYVEVDRRAISIFANWNDQKWPNAELKYKYNDAATETALKSMVDIAIAHWLKAAPFFKFTQIPTDQPYTLGTLKIVHTEGAGACWAPIGWCKDCELTMSLDTWNCNVNTYVHEFGHALGLQHEHQRPDREQYMHFNCSALADYSKYGTDLSPCPGEPDKCCQSSTCYGWACQFSFITWLDYSGPIDMVSVMMYQEYSFSAGFYPTLMGINGHTVPIWDTPNPSAGDAKRICDIYFENCNGGTNPPGDKPVCGNGKKEGNEECDDGNTVDGDGCSSKCTIETIDNSKCTVCNPSPLENKCDITTSCITTHPGGQTMCACRAGYKANPGFDASQLTEWRLPFGGQETRVFVKPGIICNELCENWASGGKNGVLCGEVPMKKDC</sequence>